<organism evidence="1 2">
    <name type="scientific">Rhabditophanes sp. KR3021</name>
    <dbReference type="NCBI Taxonomy" id="114890"/>
    <lineage>
        <taxon>Eukaryota</taxon>
        <taxon>Metazoa</taxon>
        <taxon>Ecdysozoa</taxon>
        <taxon>Nematoda</taxon>
        <taxon>Chromadorea</taxon>
        <taxon>Rhabditida</taxon>
        <taxon>Tylenchina</taxon>
        <taxon>Panagrolaimomorpha</taxon>
        <taxon>Strongyloidoidea</taxon>
        <taxon>Alloionematidae</taxon>
        <taxon>Rhabditophanes</taxon>
    </lineage>
</organism>
<dbReference type="WBParaSite" id="RSKR_0001143850.1">
    <property type="protein sequence ID" value="RSKR_0001143850.1"/>
    <property type="gene ID" value="RSKR_0001143850"/>
</dbReference>
<sequence length="210" mass="24530">MCCSWNSFLNVLGNRQQRYVETLRKLKINMVLLSQKLCVLETEFENFFIREESIKFTMVEIDVLIQSLNNMLGAEHINIPPEESSNWRSFTLTLVRLNRLLAERQQHSDSFQQMKGKVTTVENLLRTIETKTERRWWLRDLLNLAQLLIKAAMIIMSSISVAYNTTRFYAIITLAIIISSSLIELMDKCFLQHIRPKDIPTLPVDTPTLH</sequence>
<proteinExistence type="predicted"/>
<reference evidence="2" key="1">
    <citation type="submission" date="2016-11" db="UniProtKB">
        <authorList>
            <consortium name="WormBaseParasite"/>
        </authorList>
    </citation>
    <scope>IDENTIFICATION</scope>
    <source>
        <strain evidence="2">KR3021</strain>
    </source>
</reference>
<accession>A0AC35UIK7</accession>
<name>A0AC35UIK7_9BILA</name>
<evidence type="ECO:0000313" key="1">
    <source>
        <dbReference type="Proteomes" id="UP000095286"/>
    </source>
</evidence>
<dbReference type="Proteomes" id="UP000095286">
    <property type="component" value="Unplaced"/>
</dbReference>
<protein>
    <submittedName>
        <fullName evidence="2">Transmembrane protein</fullName>
    </submittedName>
</protein>
<evidence type="ECO:0000313" key="2">
    <source>
        <dbReference type="WBParaSite" id="RSKR_0001143850.1"/>
    </source>
</evidence>